<dbReference type="EMBL" id="BARS01011892">
    <property type="protein sequence ID" value="GAF94891.1"/>
    <property type="molecule type" value="Genomic_DNA"/>
</dbReference>
<accession>X0U6B5</accession>
<name>X0U6B5_9ZZZZ</name>
<organism evidence="1">
    <name type="scientific">marine sediment metagenome</name>
    <dbReference type="NCBI Taxonomy" id="412755"/>
    <lineage>
        <taxon>unclassified sequences</taxon>
        <taxon>metagenomes</taxon>
        <taxon>ecological metagenomes</taxon>
    </lineage>
</organism>
<sequence>KEVIQKALEEFVRNRKRLDLKQLKGKIKFVEGYDHKKLRT</sequence>
<dbReference type="AlphaFoldDB" id="X0U6B5"/>
<comment type="caution">
    <text evidence="1">The sequence shown here is derived from an EMBL/GenBank/DDBJ whole genome shotgun (WGS) entry which is preliminary data.</text>
</comment>
<evidence type="ECO:0000313" key="1">
    <source>
        <dbReference type="EMBL" id="GAF94891.1"/>
    </source>
</evidence>
<protein>
    <submittedName>
        <fullName evidence="1">Uncharacterized protein</fullName>
    </submittedName>
</protein>
<feature type="non-terminal residue" evidence="1">
    <location>
        <position position="1"/>
    </location>
</feature>
<reference evidence="1" key="1">
    <citation type="journal article" date="2014" name="Front. Microbiol.">
        <title>High frequency of phylogenetically diverse reductive dehalogenase-homologous genes in deep subseafloor sedimentary metagenomes.</title>
        <authorList>
            <person name="Kawai M."/>
            <person name="Futagami T."/>
            <person name="Toyoda A."/>
            <person name="Takaki Y."/>
            <person name="Nishi S."/>
            <person name="Hori S."/>
            <person name="Arai W."/>
            <person name="Tsubouchi T."/>
            <person name="Morono Y."/>
            <person name="Uchiyama I."/>
            <person name="Ito T."/>
            <person name="Fujiyama A."/>
            <person name="Inagaki F."/>
            <person name="Takami H."/>
        </authorList>
    </citation>
    <scope>NUCLEOTIDE SEQUENCE</scope>
    <source>
        <strain evidence="1">Expedition CK06-06</strain>
    </source>
</reference>
<gene>
    <name evidence="1" type="ORF">S01H1_21448</name>
</gene>
<proteinExistence type="predicted"/>